<evidence type="ECO:0000256" key="1">
    <source>
        <dbReference type="SAM" id="MobiDB-lite"/>
    </source>
</evidence>
<keyword evidence="2" id="KW-1133">Transmembrane helix</keyword>
<comment type="caution">
    <text evidence="4">The sequence shown here is derived from an EMBL/GenBank/DDBJ whole genome shotgun (WGS) entry which is preliminary data.</text>
</comment>
<accession>A0ABR1HDS6</accession>
<sequence>MSSPQKGILNGQEWETKPRFSPDLTLENSWKPATSVHQYKKKFRRMKWSLWPKPSPKGDKLRPTAYLDGLRGFAAFLVYLHHHELWAHDEGDLEGAFENGFGYEGKYYMASFHGIRHFFSGGHYAVVTFFVISGYVLSMKPLSLIHAGEYIKLGDNLASALFRRWIRLFLPLIVTVSLFVGVWHGLGMWVRPLAMQPTLRDEFWALYIEFKNFSFVFKEGGVPWLTYNRHLWSIPIEFKGSIVVYTSLMAFSRCSRTARLWCEAGLICYFMYISDGWYCATFVAGMLLCDLDLLAKKGELPRFLARLEPAKEFIYYHLLALGLFLGGVPSQNSDVEQLAKNRGWYYLSYLKPQAVYDYKWFYLFWAAVFLVAAVPRIHWLKGFFETRICQWLGRISFGLYLIHGPVLWTLGDRLYVAMGWLVDEHLQNIPQWANKVTVPKTSPVGLEISYLLPHIILVPVTFGLAESVTRFIDTPSVKFASWFYKKTMGQPLAGSAWDSKA</sequence>
<feature type="domain" description="Acyltransferase 3" evidence="3">
    <location>
        <begin position="65"/>
        <end position="429"/>
    </location>
</feature>
<dbReference type="PANTHER" id="PTHR23028:SF125">
    <property type="entry name" value="ACYLTRANSFERASE"/>
    <property type="match status" value="1"/>
</dbReference>
<feature type="region of interest" description="Disordered" evidence="1">
    <location>
        <begin position="1"/>
        <end position="20"/>
    </location>
</feature>
<feature type="transmembrane region" description="Helical" evidence="2">
    <location>
        <begin position="360"/>
        <end position="379"/>
    </location>
</feature>
<dbReference type="Pfam" id="PF01757">
    <property type="entry name" value="Acyl_transf_3"/>
    <property type="match status" value="1"/>
</dbReference>
<evidence type="ECO:0000256" key="2">
    <source>
        <dbReference type="SAM" id="Phobius"/>
    </source>
</evidence>
<dbReference type="InterPro" id="IPR050879">
    <property type="entry name" value="Acyltransferase_3"/>
</dbReference>
<feature type="transmembrane region" description="Helical" evidence="2">
    <location>
        <begin position="118"/>
        <end position="137"/>
    </location>
</feature>
<protein>
    <recommendedName>
        <fullName evidence="3">Acyltransferase 3 domain-containing protein</fullName>
    </recommendedName>
</protein>
<dbReference type="PANTHER" id="PTHR23028">
    <property type="entry name" value="ACETYLTRANSFERASE"/>
    <property type="match status" value="1"/>
</dbReference>
<organism evidence="4 5">
    <name type="scientific">Neonectria punicea</name>
    <dbReference type="NCBI Taxonomy" id="979145"/>
    <lineage>
        <taxon>Eukaryota</taxon>
        <taxon>Fungi</taxon>
        <taxon>Dikarya</taxon>
        <taxon>Ascomycota</taxon>
        <taxon>Pezizomycotina</taxon>
        <taxon>Sordariomycetes</taxon>
        <taxon>Hypocreomycetidae</taxon>
        <taxon>Hypocreales</taxon>
        <taxon>Nectriaceae</taxon>
        <taxon>Neonectria</taxon>
    </lineage>
</organism>
<feature type="transmembrane region" description="Helical" evidence="2">
    <location>
        <begin position="168"/>
        <end position="190"/>
    </location>
</feature>
<dbReference type="InterPro" id="IPR002656">
    <property type="entry name" value="Acyl_transf_3_dom"/>
</dbReference>
<evidence type="ECO:0000313" key="5">
    <source>
        <dbReference type="Proteomes" id="UP001498476"/>
    </source>
</evidence>
<name>A0ABR1HDS6_9HYPO</name>
<keyword evidence="2" id="KW-0812">Transmembrane</keyword>
<reference evidence="4 5" key="1">
    <citation type="journal article" date="2025" name="Microbiol. Resour. Announc.">
        <title>Draft genome sequences for Neonectria magnoliae and Neonectria punicea, canker pathogens of Liriodendron tulipifera and Acer saccharum in West Virginia.</title>
        <authorList>
            <person name="Petronek H.M."/>
            <person name="Kasson M.T."/>
            <person name="Metheny A.M."/>
            <person name="Stauder C.M."/>
            <person name="Lovett B."/>
            <person name="Lynch S.C."/>
            <person name="Garnas J.R."/>
            <person name="Kasson L.R."/>
            <person name="Stajich J.E."/>
        </authorList>
    </citation>
    <scope>NUCLEOTIDE SEQUENCE [LARGE SCALE GENOMIC DNA]</scope>
    <source>
        <strain evidence="4 5">NRRL 64653</strain>
    </source>
</reference>
<proteinExistence type="predicted"/>
<keyword evidence="2" id="KW-0472">Membrane</keyword>
<keyword evidence="5" id="KW-1185">Reference proteome</keyword>
<dbReference type="EMBL" id="JAZAVJ010000039">
    <property type="protein sequence ID" value="KAK7419286.1"/>
    <property type="molecule type" value="Genomic_DNA"/>
</dbReference>
<dbReference type="Proteomes" id="UP001498476">
    <property type="component" value="Unassembled WGS sequence"/>
</dbReference>
<evidence type="ECO:0000259" key="3">
    <source>
        <dbReference type="Pfam" id="PF01757"/>
    </source>
</evidence>
<feature type="transmembrane region" description="Helical" evidence="2">
    <location>
        <begin position="391"/>
        <end position="411"/>
    </location>
</feature>
<evidence type="ECO:0000313" key="4">
    <source>
        <dbReference type="EMBL" id="KAK7419286.1"/>
    </source>
</evidence>
<gene>
    <name evidence="4" type="ORF">QQX98_003438</name>
</gene>